<dbReference type="InterPro" id="IPR024607">
    <property type="entry name" value="Sulfatase_CS"/>
</dbReference>
<evidence type="ECO:0000256" key="4">
    <source>
        <dbReference type="ARBA" id="ARBA00022837"/>
    </source>
</evidence>
<feature type="chain" id="PRO_5022231886" evidence="5">
    <location>
        <begin position="24"/>
        <end position="504"/>
    </location>
</feature>
<keyword evidence="8" id="KW-1185">Reference proteome</keyword>
<dbReference type="InterPro" id="IPR000917">
    <property type="entry name" value="Sulfatase_N"/>
</dbReference>
<comment type="similarity">
    <text evidence="1">Belongs to the sulfatase family.</text>
</comment>
<dbReference type="RefSeq" id="WP_145193233.1">
    <property type="nucleotide sequence ID" value="NZ_CP036266.1"/>
</dbReference>
<dbReference type="SUPFAM" id="SSF53649">
    <property type="entry name" value="Alkaline phosphatase-like"/>
    <property type="match status" value="1"/>
</dbReference>
<gene>
    <name evidence="7" type="primary">atsA_61</name>
    <name evidence="7" type="ORF">HG66A1_63320</name>
</gene>
<proteinExistence type="inferred from homology"/>
<keyword evidence="4" id="KW-0106">Calcium</keyword>
<dbReference type="GO" id="GO:0046872">
    <property type="term" value="F:metal ion binding"/>
    <property type="evidence" value="ECO:0007669"/>
    <property type="project" value="UniProtKB-KW"/>
</dbReference>
<evidence type="ECO:0000256" key="5">
    <source>
        <dbReference type="SAM" id="SignalP"/>
    </source>
</evidence>
<sequence precursor="true">MSNLKLSFTFLLALSLTPLLLSAQEAPSSAVPGRPNIMVVLCDDLGYGDLACYGHPVIQSPHLDRFAREGLKLTSCYAAHPNCSPSRTGLMTGRTPFRVGVYNWIPMYSPMHVRKQEITIATLLRQSGYATCHVGKWHLNGMFNLVGQPQPSDHGFDHWFATQNNALPTHENPFNFVRNAKPVGRLEGYASQLVADEAEDWLVNLRDKAKPFFMFVCFHEPHEPIASAERFRKLYTAPEGSTLPAHHGNVTQMDDAFGRILKTLDDQKLRENTLIIFTSDNGPAITGRHPHGSAGPLRDKKGYTYEGGIRVPGIIQWPGHVKAGTTSDVPICGVDILPTLCEVAKIPAPTDRVLDGTSILPLFEGQALQRKRPLYWQFNRSRNEPKVAIRDGEWKLLARLDVPTPKPSGSITAEEIKDLKRAQLTGFELYHIASDIGETTDRSESEREIFEKMKRQMQEIYAEVQAEAPIWPAWERVGYEGKIIREYYQQQAEKEKQQKKRGQK</sequence>
<organism evidence="7 8">
    <name type="scientific">Gimesia chilikensis</name>
    <dbReference type="NCBI Taxonomy" id="2605989"/>
    <lineage>
        <taxon>Bacteria</taxon>
        <taxon>Pseudomonadati</taxon>
        <taxon>Planctomycetota</taxon>
        <taxon>Planctomycetia</taxon>
        <taxon>Planctomycetales</taxon>
        <taxon>Planctomycetaceae</taxon>
        <taxon>Gimesia</taxon>
    </lineage>
</organism>
<dbReference type="PANTHER" id="PTHR42693">
    <property type="entry name" value="ARYLSULFATASE FAMILY MEMBER"/>
    <property type="match status" value="1"/>
</dbReference>
<evidence type="ECO:0000256" key="1">
    <source>
        <dbReference type="ARBA" id="ARBA00008779"/>
    </source>
</evidence>
<feature type="signal peptide" evidence="5">
    <location>
        <begin position="1"/>
        <end position="23"/>
    </location>
</feature>
<dbReference type="AlphaFoldDB" id="A0A517PYS1"/>
<dbReference type="Proteomes" id="UP000320421">
    <property type="component" value="Chromosome"/>
</dbReference>
<protein>
    <submittedName>
        <fullName evidence="7">Arylsulfatase</fullName>
        <ecNumber evidence="7">3.1.6.1</ecNumber>
    </submittedName>
</protein>
<dbReference type="Pfam" id="PF00884">
    <property type="entry name" value="Sulfatase"/>
    <property type="match status" value="1"/>
</dbReference>
<keyword evidence="2" id="KW-0479">Metal-binding</keyword>
<evidence type="ECO:0000256" key="3">
    <source>
        <dbReference type="ARBA" id="ARBA00022801"/>
    </source>
</evidence>
<evidence type="ECO:0000313" key="8">
    <source>
        <dbReference type="Proteomes" id="UP000320421"/>
    </source>
</evidence>
<evidence type="ECO:0000256" key="2">
    <source>
        <dbReference type="ARBA" id="ARBA00022723"/>
    </source>
</evidence>
<dbReference type="EC" id="3.1.6.1" evidence="7"/>
<dbReference type="Gene3D" id="3.40.720.10">
    <property type="entry name" value="Alkaline Phosphatase, subunit A"/>
    <property type="match status" value="1"/>
</dbReference>
<keyword evidence="3 7" id="KW-0378">Hydrolase</keyword>
<keyword evidence="5" id="KW-0732">Signal</keyword>
<dbReference type="InterPro" id="IPR017850">
    <property type="entry name" value="Alkaline_phosphatase_core_sf"/>
</dbReference>
<dbReference type="OrthoDB" id="9803751at2"/>
<name>A0A517PYS1_9PLAN</name>
<feature type="domain" description="Sulfatase N-terminal" evidence="6">
    <location>
        <begin position="35"/>
        <end position="345"/>
    </location>
</feature>
<dbReference type="Gene3D" id="3.30.1120.10">
    <property type="match status" value="1"/>
</dbReference>
<dbReference type="PROSITE" id="PS00149">
    <property type="entry name" value="SULFATASE_2"/>
    <property type="match status" value="1"/>
</dbReference>
<dbReference type="PANTHER" id="PTHR42693:SF53">
    <property type="entry name" value="ENDO-4-O-SULFATASE"/>
    <property type="match status" value="1"/>
</dbReference>
<evidence type="ECO:0000313" key="7">
    <source>
        <dbReference type="EMBL" id="QDT24498.1"/>
    </source>
</evidence>
<accession>A0A517PYS1</accession>
<reference evidence="7 8" key="1">
    <citation type="submission" date="2019-02" db="EMBL/GenBank/DDBJ databases">
        <title>Deep-cultivation of Planctomycetes and their phenomic and genomic characterization uncovers novel biology.</title>
        <authorList>
            <person name="Wiegand S."/>
            <person name="Jogler M."/>
            <person name="Boedeker C."/>
            <person name="Pinto D."/>
            <person name="Vollmers J."/>
            <person name="Rivas-Marin E."/>
            <person name="Kohn T."/>
            <person name="Peeters S.H."/>
            <person name="Heuer A."/>
            <person name="Rast P."/>
            <person name="Oberbeckmann S."/>
            <person name="Bunk B."/>
            <person name="Jeske O."/>
            <person name="Meyerdierks A."/>
            <person name="Storesund J.E."/>
            <person name="Kallscheuer N."/>
            <person name="Luecker S."/>
            <person name="Lage O.M."/>
            <person name="Pohl T."/>
            <person name="Merkel B.J."/>
            <person name="Hornburger P."/>
            <person name="Mueller R.-W."/>
            <person name="Bruemmer F."/>
            <person name="Labrenz M."/>
            <person name="Spormann A.M."/>
            <person name="Op den Camp H."/>
            <person name="Overmann J."/>
            <person name="Amann R."/>
            <person name="Jetten M.S.M."/>
            <person name="Mascher T."/>
            <person name="Medema M.H."/>
            <person name="Devos D.P."/>
            <person name="Kaster A.-K."/>
            <person name="Ovreas L."/>
            <person name="Rohde M."/>
            <person name="Galperin M.Y."/>
            <person name="Jogler C."/>
        </authorList>
    </citation>
    <scope>NUCLEOTIDE SEQUENCE [LARGE SCALE GENOMIC DNA]</scope>
    <source>
        <strain evidence="7 8">HG66A1</strain>
    </source>
</reference>
<dbReference type="GO" id="GO:0004065">
    <property type="term" value="F:arylsulfatase activity"/>
    <property type="evidence" value="ECO:0007669"/>
    <property type="project" value="UniProtKB-EC"/>
</dbReference>
<dbReference type="EMBL" id="CP036266">
    <property type="protein sequence ID" value="QDT24498.1"/>
    <property type="molecule type" value="Genomic_DNA"/>
</dbReference>
<dbReference type="InterPro" id="IPR050738">
    <property type="entry name" value="Sulfatase"/>
</dbReference>
<evidence type="ECO:0000259" key="6">
    <source>
        <dbReference type="Pfam" id="PF00884"/>
    </source>
</evidence>